<dbReference type="EMBL" id="BLXZ01000004">
    <property type="protein sequence ID" value="GFO68500.1"/>
    <property type="molecule type" value="Genomic_DNA"/>
</dbReference>
<keyword evidence="2" id="KW-1185">Reference proteome</keyword>
<gene>
    <name evidence="1" type="ORF">GMLC_20790</name>
</gene>
<protein>
    <recommendedName>
        <fullName evidence="3">Capsule polysaccharide biosynthesis protein</fullName>
    </recommendedName>
</protein>
<proteinExistence type="predicted"/>
<dbReference type="AlphaFoldDB" id="A0A6V8N7Y4"/>
<comment type="caution">
    <text evidence="1">The sequence shown here is derived from an EMBL/GenBank/DDBJ whole genome shotgun (WGS) entry which is preliminary data.</text>
</comment>
<evidence type="ECO:0000313" key="2">
    <source>
        <dbReference type="Proteomes" id="UP000587586"/>
    </source>
</evidence>
<evidence type="ECO:0008006" key="3">
    <source>
        <dbReference type="Google" id="ProtNLM"/>
    </source>
</evidence>
<dbReference type="RefSeq" id="WP_183361056.1">
    <property type="nucleotide sequence ID" value="NZ_BLXZ01000004.1"/>
</dbReference>
<reference evidence="2" key="1">
    <citation type="submission" date="2020-06" db="EMBL/GenBank/DDBJ databases">
        <title>Draft genomic sequecing of Geomonas sp. Red745.</title>
        <authorList>
            <person name="Itoh H."/>
            <person name="Xu Z.X."/>
            <person name="Ushijima N."/>
            <person name="Masuda Y."/>
            <person name="Shiratori Y."/>
            <person name="Senoo K."/>
        </authorList>
    </citation>
    <scope>NUCLEOTIDE SEQUENCE [LARGE SCALE GENOMIC DNA]</scope>
    <source>
        <strain evidence="2">Red745</strain>
    </source>
</reference>
<name>A0A6V8N7Y4_9BACT</name>
<evidence type="ECO:0000313" key="1">
    <source>
        <dbReference type="EMBL" id="GFO68500.1"/>
    </source>
</evidence>
<organism evidence="1 2">
    <name type="scientific">Geomonas limicola</name>
    <dbReference type="NCBI Taxonomy" id="2740186"/>
    <lineage>
        <taxon>Bacteria</taxon>
        <taxon>Pseudomonadati</taxon>
        <taxon>Thermodesulfobacteriota</taxon>
        <taxon>Desulfuromonadia</taxon>
        <taxon>Geobacterales</taxon>
        <taxon>Geobacteraceae</taxon>
        <taxon>Geomonas</taxon>
    </lineage>
</organism>
<dbReference type="Proteomes" id="UP000587586">
    <property type="component" value="Unassembled WGS sequence"/>
</dbReference>
<sequence length="733" mass="83100">MDRILFFVPFGSYAVHNQLDAIFATRFRQAGLDPAVVRCDGLYRHCDILAWSGERSAEDCRGCQEAGERFFDAFGLPRLQMSGYLTPQDHQAAEAWAAGLDPADYLNARYGELPVGYWVISSIFSYFRITDKGLVLPQVREVHRSFLKSALLTYWALKRLMTEQQPRAVFIFNTRFTPYRVAYEVTRELRIEEITHERGCFDDSFVLYNNRTCLDTEPIFEIYDAWREVRLSREQLGAALGYLRNREQGRDLNYPAFSDVRNEFHTIRHTLRIPEGARVLAVFTSGESEGAYCGGYSEVTTQFDRIDTLIELYRKRSDYLVIRHHPHMAGNAQEPPENYYLTRAYQQAWKAPANVRVVMPHEALSSYALLRNVDGVISYFSSVGYEAAGRGVAAAALPQCPFSRAMRHEVPDRPEEVAALIDRLYEQTDALDAADLVRSFRFVYAYIYRLSLQFRSFGIKDNYQMDLRIQSLDELSRGVDPELDRVCRSVLENTPINRGPGPADPVYPAEEEQEFVAGYQAELARERQWVRARSRVWAASRLAPAVAVLEPERPGGAQRSPFPSWQERSRHTRLTRYPFAGSAAPGRLPEALAPLVAGLEEQYVLIAPPEVYHDEAFLSGALDQLLADPRLELDGVRSGIWTLTPEGVVDQEFWTKRTPTPDLDTLLAANAGFADPLALCATVLFRRDALARLLERIATLPPQSLSAGLLAHLDDERSFRQPLIPLALISHNG</sequence>
<accession>A0A6V8N7Y4</accession>